<gene>
    <name evidence="1" type="ORF">MSG28_006102</name>
</gene>
<protein>
    <submittedName>
        <fullName evidence="1">Uncharacterized protein</fullName>
    </submittedName>
</protein>
<name>A0ACC0JDM4_CHOFU</name>
<keyword evidence="2" id="KW-1185">Reference proteome</keyword>
<comment type="caution">
    <text evidence="1">The sequence shown here is derived from an EMBL/GenBank/DDBJ whole genome shotgun (WGS) entry which is preliminary data.</text>
</comment>
<sequence length="935" mass="102765">MQKSGSDILVDSQDCLRRTELFNEPARVTAAVVPRGKRAPTPARAPPAAPRESQAAALAHAAKGVEALGVLVQYLVFRLDALNGGSWRVEAERWRGVAAAERTSAARADHDRQQRAQKDLDTIAECLGKISELEMEVSSKEEANARLQASHVNEVAALANDIKGLKDTIDTLKREVAESRARLHAHSEIERTLRAQLEAARAEIERANTVCNTTCNTPCNAPCNKSDAACDPVCCEVEECELRLRANEELSTDANELAAEVRSLRAVIELKQAEMASLRDARAELSLERERRAACERDARAARHAAEELRERAAARQREADRLRDDNRRLRESAARDRDHATRVAAVNEELRYKLRQKSQVVSLLAGGGYLERGMRTRSASGSSLRSASPESPPSPASPAPAEAPIPAVKGVVEKHDSVSWVLEIEETPEEVASRLARRSSFRATSSPSNASGVKRRGGGSPGGSPAPASPAPNASKLFRPGELDFPPPPPPLKESAGEAIYIYDDRKNFWCSGRDANSLLLALRAEYASDCATSLINSESKGIYSANDDTTPKLRFYYSGVEHFTELPLAEAANIFAYTWYNSSRTTVFIAHGFTGKPNGTTMTTMVTAYLQRGDSNVVLLNWAGMAAVVTSNFGNSYFNWAVPNARKLGVYVADTLYKLSNVGLDLANTHLIGHSLGAHVFGIAGNNLLEKGILLPWITGLDPANAAFESKPVFSRLNPGSAAVVVAIHSDPSKYGFKRSIGTVDFWPNYRNGRVLQPGCPDKSSPRFSPEDLCNHDRSWQLLLDAIKRPGSLMGSFAKNYRMWKNYSKEDRNAITLDLGTFGKRVTKDSPGILYVTLMLMTNLMIPYKLKLRQQFRLQRIFMKNTYMHTVEKLSPPLSSQLSYLTVRWKELIKTDHGGVPWRCLEAPLCKQKAESVDGTAKESLGSVLFRLL</sequence>
<evidence type="ECO:0000313" key="2">
    <source>
        <dbReference type="Proteomes" id="UP001064048"/>
    </source>
</evidence>
<evidence type="ECO:0000313" key="1">
    <source>
        <dbReference type="EMBL" id="KAI8422202.1"/>
    </source>
</evidence>
<dbReference type="Proteomes" id="UP001064048">
    <property type="component" value="Chromosome 10"/>
</dbReference>
<organism evidence="1 2">
    <name type="scientific">Choristoneura fumiferana</name>
    <name type="common">Spruce budworm moth</name>
    <name type="synonym">Archips fumiferana</name>
    <dbReference type="NCBI Taxonomy" id="7141"/>
    <lineage>
        <taxon>Eukaryota</taxon>
        <taxon>Metazoa</taxon>
        <taxon>Ecdysozoa</taxon>
        <taxon>Arthropoda</taxon>
        <taxon>Hexapoda</taxon>
        <taxon>Insecta</taxon>
        <taxon>Pterygota</taxon>
        <taxon>Neoptera</taxon>
        <taxon>Endopterygota</taxon>
        <taxon>Lepidoptera</taxon>
        <taxon>Glossata</taxon>
        <taxon>Ditrysia</taxon>
        <taxon>Tortricoidea</taxon>
        <taxon>Tortricidae</taxon>
        <taxon>Tortricinae</taxon>
        <taxon>Choristoneura</taxon>
    </lineage>
</organism>
<reference evidence="1 2" key="1">
    <citation type="journal article" date="2022" name="Genome Biol. Evol.">
        <title>The Spruce Budworm Genome: Reconstructing the Evolutionary History of Antifreeze Proteins.</title>
        <authorList>
            <person name="Beliveau C."/>
            <person name="Gagne P."/>
            <person name="Picq S."/>
            <person name="Vernygora O."/>
            <person name="Keeling C.I."/>
            <person name="Pinkney K."/>
            <person name="Doucet D."/>
            <person name="Wen F."/>
            <person name="Johnston J.S."/>
            <person name="Maaroufi H."/>
            <person name="Boyle B."/>
            <person name="Laroche J."/>
            <person name="Dewar K."/>
            <person name="Juretic N."/>
            <person name="Blackburn G."/>
            <person name="Nisole A."/>
            <person name="Brunet B."/>
            <person name="Brandao M."/>
            <person name="Lumley L."/>
            <person name="Duan J."/>
            <person name="Quan G."/>
            <person name="Lucarotti C.J."/>
            <person name="Roe A.D."/>
            <person name="Sperling F.A.H."/>
            <person name="Levesque R.C."/>
            <person name="Cusson M."/>
        </authorList>
    </citation>
    <scope>NUCLEOTIDE SEQUENCE [LARGE SCALE GENOMIC DNA]</scope>
    <source>
        <strain evidence="1">Glfc:IPQL:Cfum</strain>
    </source>
</reference>
<proteinExistence type="predicted"/>
<accession>A0ACC0JDM4</accession>
<dbReference type="EMBL" id="CM046110">
    <property type="protein sequence ID" value="KAI8422202.1"/>
    <property type="molecule type" value="Genomic_DNA"/>
</dbReference>